<dbReference type="SMART" id="SM00267">
    <property type="entry name" value="GGDEF"/>
    <property type="match status" value="1"/>
</dbReference>
<dbReference type="PROSITE" id="PS50112">
    <property type="entry name" value="PAS"/>
    <property type="match status" value="1"/>
</dbReference>
<dbReference type="NCBIfam" id="TIGR00229">
    <property type="entry name" value="sensory_box"/>
    <property type="match status" value="1"/>
</dbReference>
<dbReference type="NCBIfam" id="TIGR00254">
    <property type="entry name" value="GGDEF"/>
    <property type="match status" value="1"/>
</dbReference>
<evidence type="ECO:0000259" key="2">
    <source>
        <dbReference type="PROSITE" id="PS50883"/>
    </source>
</evidence>
<evidence type="ECO:0000259" key="3">
    <source>
        <dbReference type="PROSITE" id="PS50887"/>
    </source>
</evidence>
<dbReference type="KEGG" id="erl:AOC36_09095"/>
<dbReference type="Proteomes" id="UP000063781">
    <property type="component" value="Chromosome"/>
</dbReference>
<dbReference type="Pfam" id="PF00990">
    <property type="entry name" value="GGDEF"/>
    <property type="match status" value="1"/>
</dbReference>
<dbReference type="CDD" id="cd00130">
    <property type="entry name" value="PAS"/>
    <property type="match status" value="1"/>
</dbReference>
<dbReference type="InterPro" id="IPR001633">
    <property type="entry name" value="EAL_dom"/>
</dbReference>
<dbReference type="PROSITE" id="PS50887">
    <property type="entry name" value="GGDEF"/>
    <property type="match status" value="1"/>
</dbReference>
<dbReference type="Pfam" id="PF13426">
    <property type="entry name" value="PAS_9"/>
    <property type="match status" value="1"/>
</dbReference>
<dbReference type="PROSITE" id="PS50883">
    <property type="entry name" value="EAL"/>
    <property type="match status" value="1"/>
</dbReference>
<dbReference type="Gene3D" id="3.30.70.270">
    <property type="match status" value="1"/>
</dbReference>
<dbReference type="InterPro" id="IPR000160">
    <property type="entry name" value="GGDEF_dom"/>
</dbReference>
<dbReference type="SUPFAM" id="SSF141868">
    <property type="entry name" value="EAL domain-like"/>
    <property type="match status" value="1"/>
</dbReference>
<keyword evidence="5" id="KW-1185">Reference proteome</keyword>
<feature type="domain" description="GGDEF" evidence="3">
    <location>
        <begin position="201"/>
        <end position="334"/>
    </location>
</feature>
<organism evidence="4 5">
    <name type="scientific">Erysipelothrix larvae</name>
    <dbReference type="NCBI Taxonomy" id="1514105"/>
    <lineage>
        <taxon>Bacteria</taxon>
        <taxon>Bacillati</taxon>
        <taxon>Bacillota</taxon>
        <taxon>Erysipelotrichia</taxon>
        <taxon>Erysipelotrichales</taxon>
        <taxon>Erysipelotrichaceae</taxon>
        <taxon>Erysipelothrix</taxon>
    </lineage>
</organism>
<proteinExistence type="predicted"/>
<evidence type="ECO:0000313" key="5">
    <source>
        <dbReference type="Proteomes" id="UP000063781"/>
    </source>
</evidence>
<dbReference type="Gene3D" id="3.30.450.20">
    <property type="entry name" value="PAS domain"/>
    <property type="match status" value="1"/>
</dbReference>
<dbReference type="AlphaFoldDB" id="A0A109UHE0"/>
<dbReference type="InterPro" id="IPR035965">
    <property type="entry name" value="PAS-like_dom_sf"/>
</dbReference>
<dbReference type="SMART" id="SM00052">
    <property type="entry name" value="EAL"/>
    <property type="match status" value="1"/>
</dbReference>
<name>A0A109UHE0_9FIRM</name>
<dbReference type="OrthoDB" id="1647636at2"/>
<evidence type="ECO:0000259" key="1">
    <source>
        <dbReference type="PROSITE" id="PS50112"/>
    </source>
</evidence>
<dbReference type="InterPro" id="IPR052155">
    <property type="entry name" value="Biofilm_reg_signaling"/>
</dbReference>
<feature type="domain" description="EAL" evidence="2">
    <location>
        <begin position="343"/>
        <end position="598"/>
    </location>
</feature>
<dbReference type="PANTHER" id="PTHR44757">
    <property type="entry name" value="DIGUANYLATE CYCLASE DGCP"/>
    <property type="match status" value="1"/>
</dbReference>
<dbReference type="InterPro" id="IPR029787">
    <property type="entry name" value="Nucleotide_cyclase"/>
</dbReference>
<evidence type="ECO:0000313" key="4">
    <source>
        <dbReference type="EMBL" id="AMC94138.1"/>
    </source>
</evidence>
<feature type="domain" description="PAS" evidence="1">
    <location>
        <begin position="51"/>
        <end position="100"/>
    </location>
</feature>
<dbReference type="CDD" id="cd01949">
    <property type="entry name" value="GGDEF"/>
    <property type="match status" value="1"/>
</dbReference>
<dbReference type="SMART" id="SM00091">
    <property type="entry name" value="PAS"/>
    <property type="match status" value="1"/>
</dbReference>
<dbReference type="RefSeq" id="WP_067633554.1">
    <property type="nucleotide sequence ID" value="NZ_CP013213.1"/>
</dbReference>
<dbReference type="STRING" id="1514105.AOC36_09095"/>
<evidence type="ECO:0008006" key="6">
    <source>
        <dbReference type="Google" id="ProtNLM"/>
    </source>
</evidence>
<dbReference type="InterPro" id="IPR043128">
    <property type="entry name" value="Rev_trsase/Diguanyl_cyclase"/>
</dbReference>
<dbReference type="SUPFAM" id="SSF55785">
    <property type="entry name" value="PYP-like sensor domain (PAS domain)"/>
    <property type="match status" value="1"/>
</dbReference>
<dbReference type="InterPro" id="IPR000014">
    <property type="entry name" value="PAS"/>
</dbReference>
<dbReference type="PANTHER" id="PTHR44757:SF2">
    <property type="entry name" value="BIOFILM ARCHITECTURE MAINTENANCE PROTEIN MBAA"/>
    <property type="match status" value="1"/>
</dbReference>
<reference evidence="4 5" key="1">
    <citation type="submission" date="2015-10" db="EMBL/GenBank/DDBJ databases">
        <title>Erysipelothrix larvae sp. LV19 isolated from the larval gut of the rhinoceros beetle, Trypoxylus dichotomus.</title>
        <authorList>
            <person name="Lim S."/>
            <person name="Kim B.-C."/>
        </authorList>
    </citation>
    <scope>NUCLEOTIDE SEQUENCE [LARGE SCALE GENOMIC DNA]</scope>
    <source>
        <strain evidence="4 5">LV19</strain>
    </source>
</reference>
<dbReference type="InterPro" id="IPR035919">
    <property type="entry name" value="EAL_sf"/>
</dbReference>
<dbReference type="SUPFAM" id="SSF55073">
    <property type="entry name" value="Nucleotide cyclase"/>
    <property type="match status" value="1"/>
</dbReference>
<accession>A0A109UHE0</accession>
<dbReference type="Gene3D" id="3.20.20.450">
    <property type="entry name" value="EAL domain"/>
    <property type="match status" value="1"/>
</dbReference>
<dbReference type="EMBL" id="CP013213">
    <property type="protein sequence ID" value="AMC94138.1"/>
    <property type="molecule type" value="Genomic_DNA"/>
</dbReference>
<dbReference type="CDD" id="cd01948">
    <property type="entry name" value="EAL"/>
    <property type="match status" value="1"/>
</dbReference>
<protein>
    <recommendedName>
        <fullName evidence="6">Diguanylate cyclase</fullName>
    </recommendedName>
</protein>
<sequence>MKNRNRNSRNLFYGGSEPFDELKVIQEYQTLQDFRHDTSVMRNHLAGVLYLLDHSPLGIYVTDLRGVITWTNAAVHVITGYSREELHGHNMKILQSGHQDHLFYEAMWADILSHGTWEGEIWNRRKNGEIYYQWMRISSVSNHEGEPYGYASVVFDMSYRNHIQHTFNERLYVDGLTDLPSQQQLRQDINYLLTEKNKREMKHALILLNMNYFHEVNLCYGYRSGDEVLKEIARRLENAVGSRARIYRFRNDIFAVFIDHIEAHEVITTMIDDVYVCFEKPFEIYDKLVEMSPSFGISLYPDDGQTVDDIIGSAEIALNAAKHAENHFIQFSNALLNEKAIRRLLLGDAIQTAIENDEFEMHYQVIVDNENECPVGAEALIRWHHDQLGFVSPHEFISYSENTGLMIPLGNWIIEHVFHDMKHIKKRSTKQDFYMSINLSGKQIEDPNFVEIVKSLAHQYHIDPKDVVFEITERVAMNNVSKTQSICKQLKQIGFRLALDDFGKGESSLSFLSDFEVDIVKIDKMFITGIHDQNYKRRLTQAIFDLCSHIGVQTVAEGVETLEDRTFLKELKCKNLQGFFFSKPKSLQPFIKWLNQMCT</sequence>
<gene>
    <name evidence="4" type="ORF">AOC36_09095</name>
</gene>
<dbReference type="Pfam" id="PF00563">
    <property type="entry name" value="EAL"/>
    <property type="match status" value="1"/>
</dbReference>